<comment type="caution">
    <text evidence="3">The sequence shown here is derived from an EMBL/GenBank/DDBJ whole genome shotgun (WGS) entry which is preliminary data.</text>
</comment>
<dbReference type="RefSeq" id="XP_040792328.1">
    <property type="nucleotide sequence ID" value="XM_040935781.1"/>
</dbReference>
<evidence type="ECO:0000313" key="3">
    <source>
        <dbReference type="EMBL" id="KAF1849765.1"/>
    </source>
</evidence>
<dbReference type="Proteomes" id="UP000800039">
    <property type="component" value="Unassembled WGS sequence"/>
</dbReference>
<dbReference type="EMBL" id="ML976614">
    <property type="protein sequence ID" value="KAF1849765.1"/>
    <property type="molecule type" value="Genomic_DNA"/>
</dbReference>
<dbReference type="OrthoDB" id="6362633at2759"/>
<proteinExistence type="predicted"/>
<feature type="region of interest" description="Disordered" evidence="1">
    <location>
        <begin position="234"/>
        <end position="260"/>
    </location>
</feature>
<dbReference type="GO" id="GO:0005524">
    <property type="term" value="F:ATP binding"/>
    <property type="evidence" value="ECO:0007669"/>
    <property type="project" value="InterPro"/>
</dbReference>
<accession>A0A9P4GQB8</accession>
<dbReference type="Pfam" id="PF00485">
    <property type="entry name" value="PRK"/>
    <property type="match status" value="1"/>
</dbReference>
<dbReference type="InterPro" id="IPR027417">
    <property type="entry name" value="P-loop_NTPase"/>
</dbReference>
<gene>
    <name evidence="3" type="ORF">K460DRAFT_390430</name>
</gene>
<dbReference type="GeneID" id="63853032"/>
<evidence type="ECO:0000313" key="4">
    <source>
        <dbReference type="Proteomes" id="UP000800039"/>
    </source>
</evidence>
<dbReference type="GO" id="GO:0016301">
    <property type="term" value="F:kinase activity"/>
    <property type="evidence" value="ECO:0007669"/>
    <property type="project" value="InterPro"/>
</dbReference>
<dbReference type="InterPro" id="IPR006083">
    <property type="entry name" value="PRK/URK"/>
</dbReference>
<dbReference type="PANTHER" id="PTHR10285">
    <property type="entry name" value="URIDINE KINASE"/>
    <property type="match status" value="1"/>
</dbReference>
<protein>
    <submittedName>
        <fullName evidence="3">P-loop containing nucleoside triphosphate hydrolase protein</fullName>
    </submittedName>
</protein>
<keyword evidence="4" id="KW-1185">Reference proteome</keyword>
<keyword evidence="3" id="KW-0378">Hydrolase</keyword>
<dbReference type="SUPFAM" id="SSF52540">
    <property type="entry name" value="P-loop containing nucleoside triphosphate hydrolases"/>
    <property type="match status" value="1"/>
</dbReference>
<reference evidence="3" key="1">
    <citation type="submission" date="2020-01" db="EMBL/GenBank/DDBJ databases">
        <authorList>
            <consortium name="DOE Joint Genome Institute"/>
            <person name="Haridas S."/>
            <person name="Albert R."/>
            <person name="Binder M."/>
            <person name="Bloem J."/>
            <person name="Labutti K."/>
            <person name="Salamov A."/>
            <person name="Andreopoulos B."/>
            <person name="Baker S.E."/>
            <person name="Barry K."/>
            <person name="Bills G."/>
            <person name="Bluhm B.H."/>
            <person name="Cannon C."/>
            <person name="Castanera R."/>
            <person name="Culley D.E."/>
            <person name="Daum C."/>
            <person name="Ezra D."/>
            <person name="Gonzalez J.B."/>
            <person name="Henrissat B."/>
            <person name="Kuo A."/>
            <person name="Liang C."/>
            <person name="Lipzen A."/>
            <person name="Lutzoni F."/>
            <person name="Magnuson J."/>
            <person name="Mondo S."/>
            <person name="Nolan M."/>
            <person name="Ohm R."/>
            <person name="Pangilinan J."/>
            <person name="Park H.-J."/>
            <person name="Ramirez L."/>
            <person name="Alfaro M."/>
            <person name="Sun H."/>
            <person name="Tritt A."/>
            <person name="Yoshinaga Y."/>
            <person name="Zwiers L.-H."/>
            <person name="Turgeon B.G."/>
            <person name="Goodwin S.B."/>
            <person name="Spatafora J.W."/>
            <person name="Crous P.W."/>
            <person name="Grigoriev I.V."/>
        </authorList>
    </citation>
    <scope>NUCLEOTIDE SEQUENCE</scope>
    <source>
        <strain evidence="3">CBS 394.84</strain>
    </source>
</reference>
<dbReference type="GO" id="GO:0016787">
    <property type="term" value="F:hydrolase activity"/>
    <property type="evidence" value="ECO:0007669"/>
    <property type="project" value="UniProtKB-KW"/>
</dbReference>
<evidence type="ECO:0000256" key="1">
    <source>
        <dbReference type="SAM" id="MobiDB-lite"/>
    </source>
</evidence>
<sequence length="260" mass="28868">MEEQVNRLANKIWDKYQDVSASKRILIAVSGIPGSGKTTLAAIVSTRLNQKHAQRSPGTANSSPLSAFIPMDGYHLSRAQLDAMPDPDSAHARRGAVFTFDGDSFLSLVKKLRQPICPETHTLYAPSFDHAIKDPVQNDIAIAPSVRVVIFEGNYCSLNKKPWKDAAELMDELWFVDVDFDVARKRLIYRHVQSGIAKDEEEAAKRADVNDLVNGQEIVDNRLEVHELIKSNEDAQWAPENQGVGDGKDGEMKQEMASLV</sequence>
<feature type="domain" description="Phosphoribulokinase/uridine kinase" evidence="2">
    <location>
        <begin position="26"/>
        <end position="192"/>
    </location>
</feature>
<evidence type="ECO:0000259" key="2">
    <source>
        <dbReference type="Pfam" id="PF00485"/>
    </source>
</evidence>
<dbReference type="AlphaFoldDB" id="A0A9P4GQB8"/>
<organism evidence="3 4">
    <name type="scientific">Cucurbitaria berberidis CBS 394.84</name>
    <dbReference type="NCBI Taxonomy" id="1168544"/>
    <lineage>
        <taxon>Eukaryota</taxon>
        <taxon>Fungi</taxon>
        <taxon>Dikarya</taxon>
        <taxon>Ascomycota</taxon>
        <taxon>Pezizomycotina</taxon>
        <taxon>Dothideomycetes</taxon>
        <taxon>Pleosporomycetidae</taxon>
        <taxon>Pleosporales</taxon>
        <taxon>Pleosporineae</taxon>
        <taxon>Cucurbitariaceae</taxon>
        <taxon>Cucurbitaria</taxon>
    </lineage>
</organism>
<name>A0A9P4GQB8_9PLEO</name>
<dbReference type="Gene3D" id="3.40.50.300">
    <property type="entry name" value="P-loop containing nucleotide triphosphate hydrolases"/>
    <property type="match status" value="2"/>
</dbReference>